<reference evidence="1 2" key="1">
    <citation type="submission" date="2019-09" db="EMBL/GenBank/DDBJ databases">
        <authorList>
            <person name="Depoorter E."/>
        </authorList>
    </citation>
    <scope>NUCLEOTIDE SEQUENCE [LARGE SCALE GENOMIC DNA]</scope>
    <source>
        <strain evidence="1">R-39750</strain>
    </source>
</reference>
<organism evidence="1 2">
    <name type="scientific">Burkholderia lata (strain ATCC 17760 / DSM 23089 / LMG 22485 / NCIMB 9086 / R18194 / 383)</name>
    <dbReference type="NCBI Taxonomy" id="482957"/>
    <lineage>
        <taxon>Bacteria</taxon>
        <taxon>Pseudomonadati</taxon>
        <taxon>Pseudomonadota</taxon>
        <taxon>Betaproteobacteria</taxon>
        <taxon>Burkholderiales</taxon>
        <taxon>Burkholderiaceae</taxon>
        <taxon>Burkholderia</taxon>
        <taxon>Burkholderia cepacia complex</taxon>
    </lineage>
</organism>
<evidence type="ECO:0000313" key="2">
    <source>
        <dbReference type="Proteomes" id="UP000494110"/>
    </source>
</evidence>
<dbReference type="Proteomes" id="UP000494110">
    <property type="component" value="Unassembled WGS sequence"/>
</dbReference>
<protein>
    <submittedName>
        <fullName evidence="1">Uncharacterized protein</fullName>
    </submittedName>
</protein>
<accession>A0A6P3CB96</accession>
<sequence>MVRIAPLSPGRPNGILPARYALAGGGPLQTAPPEYAAARRRVCYRNPAPPDVLSFTEN</sequence>
<name>A0A6P3CB96_BURL3</name>
<evidence type="ECO:0000313" key="1">
    <source>
        <dbReference type="EMBL" id="VWD64859.1"/>
    </source>
</evidence>
<gene>
    <name evidence="1" type="ORF">BLA39750_07938</name>
</gene>
<proteinExistence type="predicted"/>
<dbReference type="EMBL" id="CABVQN010000091">
    <property type="protein sequence ID" value="VWD64859.1"/>
    <property type="molecule type" value="Genomic_DNA"/>
</dbReference>
<dbReference type="AlphaFoldDB" id="A0A6P3CB96"/>